<evidence type="ECO:0000313" key="1">
    <source>
        <dbReference type="EMBL" id="GGP16412.1"/>
    </source>
</evidence>
<dbReference type="Proteomes" id="UP000641206">
    <property type="component" value="Unassembled WGS sequence"/>
</dbReference>
<proteinExistence type="predicted"/>
<name>A0ABQ2P2C2_9BACI</name>
<reference evidence="2" key="1">
    <citation type="journal article" date="2019" name="Int. J. Syst. Evol. Microbiol.">
        <title>The Global Catalogue of Microorganisms (GCM) 10K type strain sequencing project: providing services to taxonomists for standard genome sequencing and annotation.</title>
        <authorList>
            <consortium name="The Broad Institute Genomics Platform"/>
            <consortium name="The Broad Institute Genome Sequencing Center for Infectious Disease"/>
            <person name="Wu L."/>
            <person name="Ma J."/>
        </authorList>
    </citation>
    <scope>NUCLEOTIDE SEQUENCE [LARGE SCALE GENOMIC DNA]</scope>
    <source>
        <strain evidence="2">CGMCC 1.7693</strain>
    </source>
</reference>
<comment type="caution">
    <text evidence="1">The sequence shown here is derived from an EMBL/GenBank/DDBJ whole genome shotgun (WGS) entry which is preliminary data.</text>
</comment>
<keyword evidence="2" id="KW-1185">Reference proteome</keyword>
<dbReference type="RefSeq" id="WP_188738008.1">
    <property type="nucleotide sequence ID" value="NZ_BMLW01000019.1"/>
</dbReference>
<gene>
    <name evidence="1" type="ORF">GCM10011346_48360</name>
</gene>
<sequence length="92" mass="11199">MSVNREELKRLIDFIHEEDTAEVYDFIGYLNMKRERETIEQLDLDLLSKDKELIRQVQKSQEDHTYGRIYNKEQGLRYLQNKISEFESEQNL</sequence>
<protein>
    <submittedName>
        <fullName evidence="1">Uncharacterized protein</fullName>
    </submittedName>
</protein>
<dbReference type="EMBL" id="BMLW01000019">
    <property type="protein sequence ID" value="GGP16412.1"/>
    <property type="molecule type" value="Genomic_DNA"/>
</dbReference>
<evidence type="ECO:0000313" key="2">
    <source>
        <dbReference type="Proteomes" id="UP000641206"/>
    </source>
</evidence>
<accession>A0ABQ2P2C2</accession>
<organism evidence="1 2">
    <name type="scientific">Oceanobacillus neutriphilus</name>
    <dbReference type="NCBI Taxonomy" id="531815"/>
    <lineage>
        <taxon>Bacteria</taxon>
        <taxon>Bacillati</taxon>
        <taxon>Bacillota</taxon>
        <taxon>Bacilli</taxon>
        <taxon>Bacillales</taxon>
        <taxon>Bacillaceae</taxon>
        <taxon>Oceanobacillus</taxon>
    </lineage>
</organism>